<dbReference type="AlphaFoldDB" id="A0A7V3ZSR2"/>
<gene>
    <name evidence="5" type="primary">rplD</name>
    <name evidence="7" type="ORF">ENU72_00305</name>
</gene>
<evidence type="ECO:0000256" key="5">
    <source>
        <dbReference type="HAMAP-Rule" id="MF_01328"/>
    </source>
</evidence>
<dbReference type="EMBL" id="DTDP01000011">
    <property type="protein sequence ID" value="HGK53453.1"/>
    <property type="molecule type" value="Genomic_DNA"/>
</dbReference>
<feature type="region of interest" description="Disordered" evidence="6">
    <location>
        <begin position="52"/>
        <end position="77"/>
    </location>
</feature>
<dbReference type="GO" id="GO:0006412">
    <property type="term" value="P:translation"/>
    <property type="evidence" value="ECO:0007669"/>
    <property type="project" value="UniProtKB-UniRule"/>
</dbReference>
<evidence type="ECO:0000256" key="4">
    <source>
        <dbReference type="ARBA" id="ARBA00035244"/>
    </source>
</evidence>
<organism evidence="7">
    <name type="scientific">candidate division WOR-3 bacterium</name>
    <dbReference type="NCBI Taxonomy" id="2052148"/>
    <lineage>
        <taxon>Bacteria</taxon>
        <taxon>Bacteria division WOR-3</taxon>
    </lineage>
</organism>
<dbReference type="PANTHER" id="PTHR10746">
    <property type="entry name" value="50S RIBOSOMAL PROTEIN L4"/>
    <property type="match status" value="1"/>
</dbReference>
<dbReference type="GO" id="GO:0019843">
    <property type="term" value="F:rRNA binding"/>
    <property type="evidence" value="ECO:0007669"/>
    <property type="project" value="UniProtKB-UniRule"/>
</dbReference>
<dbReference type="GO" id="GO:0005840">
    <property type="term" value="C:ribosome"/>
    <property type="evidence" value="ECO:0007669"/>
    <property type="project" value="UniProtKB-KW"/>
</dbReference>
<comment type="caution">
    <text evidence="7">The sequence shown here is derived from an EMBL/GenBank/DDBJ whole genome shotgun (WGS) entry which is preliminary data.</text>
</comment>
<dbReference type="GO" id="GO:0003735">
    <property type="term" value="F:structural constituent of ribosome"/>
    <property type="evidence" value="ECO:0007669"/>
    <property type="project" value="InterPro"/>
</dbReference>
<comment type="similarity">
    <text evidence="1 5">Belongs to the universal ribosomal protein uL4 family.</text>
</comment>
<feature type="compositionally biased region" description="Basic residues" evidence="6">
    <location>
        <begin position="66"/>
        <end position="77"/>
    </location>
</feature>
<evidence type="ECO:0000256" key="6">
    <source>
        <dbReference type="SAM" id="MobiDB-lite"/>
    </source>
</evidence>
<name>A0A7V3ZSR2_UNCW3</name>
<sequence length="212" mass="24281">MAIKAPLYNYKGEKIGEIDLREDIFGYTPNVHLLWEYVRMYLANQRQGTACTKTRGEVSGGGRKPWPQKHTGRARHGSIRSPIWRKGGVVFGPKPRDYHYQMPKKAKRLATKHALSDRAKENRIIVIENFSFSNGKTKEGIELLKKIGIYGKKVLIAPDKMSSEIVLPLRNIEKVRIMPGKDLNAYEVLNCEYVLFTKDGLNQYIEFQGSKK</sequence>
<keyword evidence="5" id="KW-0694">RNA-binding</keyword>
<dbReference type="Gene3D" id="3.40.1370.10">
    <property type="match status" value="1"/>
</dbReference>
<evidence type="ECO:0000256" key="1">
    <source>
        <dbReference type="ARBA" id="ARBA00010528"/>
    </source>
</evidence>
<keyword evidence="2 5" id="KW-0689">Ribosomal protein</keyword>
<dbReference type="InterPro" id="IPR002136">
    <property type="entry name" value="Ribosomal_uL4"/>
</dbReference>
<comment type="function">
    <text evidence="5">One of the primary rRNA binding proteins, this protein initially binds near the 5'-end of the 23S rRNA. It is important during the early stages of 50S assembly. It makes multiple contacts with different domains of the 23S rRNA in the assembled 50S subunit and ribosome.</text>
</comment>
<evidence type="ECO:0000256" key="3">
    <source>
        <dbReference type="ARBA" id="ARBA00023274"/>
    </source>
</evidence>
<dbReference type="SUPFAM" id="SSF52166">
    <property type="entry name" value="Ribosomal protein L4"/>
    <property type="match status" value="1"/>
</dbReference>
<dbReference type="PANTHER" id="PTHR10746:SF6">
    <property type="entry name" value="LARGE RIBOSOMAL SUBUNIT PROTEIN UL4M"/>
    <property type="match status" value="1"/>
</dbReference>
<dbReference type="GO" id="GO:1990904">
    <property type="term" value="C:ribonucleoprotein complex"/>
    <property type="evidence" value="ECO:0007669"/>
    <property type="project" value="UniProtKB-KW"/>
</dbReference>
<dbReference type="Pfam" id="PF00573">
    <property type="entry name" value="Ribosomal_L4"/>
    <property type="match status" value="1"/>
</dbReference>
<accession>A0A7V3ZSR2</accession>
<keyword evidence="5" id="KW-0699">rRNA-binding</keyword>
<dbReference type="HAMAP" id="MF_01328_B">
    <property type="entry name" value="Ribosomal_uL4_B"/>
    <property type="match status" value="1"/>
</dbReference>
<comment type="subunit">
    <text evidence="5">Part of the 50S ribosomal subunit.</text>
</comment>
<evidence type="ECO:0000256" key="2">
    <source>
        <dbReference type="ARBA" id="ARBA00022980"/>
    </source>
</evidence>
<dbReference type="InterPro" id="IPR023574">
    <property type="entry name" value="Ribosomal_uL4_dom_sf"/>
</dbReference>
<dbReference type="InterPro" id="IPR013005">
    <property type="entry name" value="Ribosomal_uL4-like"/>
</dbReference>
<proteinExistence type="inferred from homology"/>
<keyword evidence="3 5" id="KW-0687">Ribonucleoprotein</keyword>
<comment type="function">
    <text evidence="5">Forms part of the polypeptide exit tunnel.</text>
</comment>
<dbReference type="NCBIfam" id="TIGR03953">
    <property type="entry name" value="rplD_bact"/>
    <property type="match status" value="1"/>
</dbReference>
<evidence type="ECO:0000313" key="7">
    <source>
        <dbReference type="EMBL" id="HGK53453.1"/>
    </source>
</evidence>
<reference evidence="7" key="1">
    <citation type="journal article" date="2020" name="mSystems">
        <title>Genome- and Community-Level Interaction Insights into Carbon Utilization and Element Cycling Functions of Hydrothermarchaeota in Hydrothermal Sediment.</title>
        <authorList>
            <person name="Zhou Z."/>
            <person name="Liu Y."/>
            <person name="Xu W."/>
            <person name="Pan J."/>
            <person name="Luo Z.H."/>
            <person name="Li M."/>
        </authorList>
    </citation>
    <scope>NUCLEOTIDE SEQUENCE [LARGE SCALE GENOMIC DNA]</scope>
    <source>
        <strain evidence="7">SpSt-695</strain>
    </source>
</reference>
<protein>
    <recommendedName>
        <fullName evidence="4 5">Large ribosomal subunit protein uL4</fullName>
    </recommendedName>
</protein>